<evidence type="ECO:0000313" key="1">
    <source>
        <dbReference type="EMBL" id="JAD41160.1"/>
    </source>
</evidence>
<dbReference type="AlphaFoldDB" id="A0A0A8ZWN8"/>
<organism evidence="1">
    <name type="scientific">Arundo donax</name>
    <name type="common">Giant reed</name>
    <name type="synonym">Donax arundinaceus</name>
    <dbReference type="NCBI Taxonomy" id="35708"/>
    <lineage>
        <taxon>Eukaryota</taxon>
        <taxon>Viridiplantae</taxon>
        <taxon>Streptophyta</taxon>
        <taxon>Embryophyta</taxon>
        <taxon>Tracheophyta</taxon>
        <taxon>Spermatophyta</taxon>
        <taxon>Magnoliopsida</taxon>
        <taxon>Liliopsida</taxon>
        <taxon>Poales</taxon>
        <taxon>Poaceae</taxon>
        <taxon>PACMAD clade</taxon>
        <taxon>Arundinoideae</taxon>
        <taxon>Arundineae</taxon>
        <taxon>Arundo</taxon>
    </lineage>
</organism>
<name>A0A0A8ZWN8_ARUDO</name>
<sequence length="61" mass="7004">MAVKALQFYLMHGLHFKVPVPFLLGLLGNGNLRTMLQLHPMKKLLLPWKSCSQKLLAFIQE</sequence>
<accession>A0A0A8ZWN8</accession>
<reference evidence="1" key="1">
    <citation type="submission" date="2014-09" db="EMBL/GenBank/DDBJ databases">
        <authorList>
            <person name="Magalhaes I.L.F."/>
            <person name="Oliveira U."/>
            <person name="Santos F.R."/>
            <person name="Vidigal T.H.D.A."/>
            <person name="Brescovit A.D."/>
            <person name="Santos A.J."/>
        </authorList>
    </citation>
    <scope>NUCLEOTIDE SEQUENCE</scope>
    <source>
        <tissue evidence="1">Shoot tissue taken approximately 20 cm above the soil surface</tissue>
    </source>
</reference>
<proteinExistence type="predicted"/>
<protein>
    <submittedName>
        <fullName evidence="1">Uncharacterized protein</fullName>
    </submittedName>
</protein>
<dbReference type="EMBL" id="GBRH01256735">
    <property type="protein sequence ID" value="JAD41160.1"/>
    <property type="molecule type" value="Transcribed_RNA"/>
</dbReference>
<reference evidence="1" key="2">
    <citation type="journal article" date="2015" name="Data Brief">
        <title>Shoot transcriptome of the giant reed, Arundo donax.</title>
        <authorList>
            <person name="Barrero R.A."/>
            <person name="Guerrero F.D."/>
            <person name="Moolhuijzen P."/>
            <person name="Goolsby J.A."/>
            <person name="Tidwell J."/>
            <person name="Bellgard S.E."/>
            <person name="Bellgard M.I."/>
        </authorList>
    </citation>
    <scope>NUCLEOTIDE SEQUENCE</scope>
    <source>
        <tissue evidence="1">Shoot tissue taken approximately 20 cm above the soil surface</tissue>
    </source>
</reference>